<dbReference type="AlphaFoldDB" id="A0A4U1ELI5"/>
<dbReference type="Proteomes" id="UP000308365">
    <property type="component" value="Unassembled WGS sequence"/>
</dbReference>
<evidence type="ECO:0000313" key="2">
    <source>
        <dbReference type="Proteomes" id="UP000308365"/>
    </source>
</evidence>
<evidence type="ECO:0000313" key="1">
    <source>
        <dbReference type="EMBL" id="TKC37245.1"/>
    </source>
</evidence>
<organism evidence="1 2">
    <name type="scientific">Monodon monoceros</name>
    <name type="common">Narwhal</name>
    <name type="synonym">Ceratodon monodon</name>
    <dbReference type="NCBI Taxonomy" id="40151"/>
    <lineage>
        <taxon>Eukaryota</taxon>
        <taxon>Metazoa</taxon>
        <taxon>Chordata</taxon>
        <taxon>Craniata</taxon>
        <taxon>Vertebrata</taxon>
        <taxon>Euteleostomi</taxon>
        <taxon>Mammalia</taxon>
        <taxon>Eutheria</taxon>
        <taxon>Laurasiatheria</taxon>
        <taxon>Artiodactyla</taxon>
        <taxon>Whippomorpha</taxon>
        <taxon>Cetacea</taxon>
        <taxon>Odontoceti</taxon>
        <taxon>Monodontidae</taxon>
        <taxon>Monodon</taxon>
    </lineage>
</organism>
<name>A0A4U1ELI5_MONMO</name>
<sequence>MSLGQPQNHFWNGKQKWVFHLLDVEERAGVCRTRHMLVAWTMLKCPSRKGVSTARAPCEYFTDHSVVRHLHGMDRSPYLCTFYHIHSLVDSVQAYDRETPGGEADKHSWGSTVAKALLCTGKILQSPLDPIIIVTDAHGGPGPSNPRLGHLRQARVQRKILGHAFEMDEFSCTAREELALQTGISEPQIQNQRAQHLKQSTSLPVNAPAEHRESTQSFASAVPPFSPTFFVPRPSSGGCAGQPLMFIMVNPSLAQQLLREAKTHNPLWEYCGGGRPMGSPPVGSLGKGQSFHLHSLRHTSGSSSHPQPQHSALPCSSNLLDELLLDTDILEKARPFLDVDLEEEEPLGTLSAPLSKEQFQALLYILAVKERKEKQQATLMILSCSKTKKRLVSGKLVGSTSIAKSGQQKHFKRWQDWAAPGVFVVRHLRYNLDNSRITTENR</sequence>
<protein>
    <recommendedName>
        <fullName evidence="3">Homeobox domain-containing protein</fullName>
    </recommendedName>
</protein>
<dbReference type="EMBL" id="RWIC01001173">
    <property type="protein sequence ID" value="TKC37245.1"/>
    <property type="molecule type" value="Genomic_DNA"/>
</dbReference>
<comment type="caution">
    <text evidence="1">The sequence shown here is derived from an EMBL/GenBank/DDBJ whole genome shotgun (WGS) entry which is preliminary data.</text>
</comment>
<dbReference type="InterPro" id="IPR001356">
    <property type="entry name" value="HD"/>
</dbReference>
<gene>
    <name evidence="1" type="ORF">EI555_009994</name>
</gene>
<evidence type="ECO:0008006" key="3">
    <source>
        <dbReference type="Google" id="ProtNLM"/>
    </source>
</evidence>
<dbReference type="GO" id="GO:0003677">
    <property type="term" value="F:DNA binding"/>
    <property type="evidence" value="ECO:0007669"/>
    <property type="project" value="InterPro"/>
</dbReference>
<accession>A0A4U1ELI5</accession>
<proteinExistence type="predicted"/>
<reference evidence="2" key="1">
    <citation type="journal article" date="2019" name="IScience">
        <title>Narwhal Genome Reveals Long-Term Low Genetic Diversity despite Current Large Abundance Size.</title>
        <authorList>
            <person name="Westbury M.V."/>
            <person name="Petersen B."/>
            <person name="Garde E."/>
            <person name="Heide-Jorgensen M.P."/>
            <person name="Lorenzen E.D."/>
        </authorList>
    </citation>
    <scope>NUCLEOTIDE SEQUENCE [LARGE SCALE GENOMIC DNA]</scope>
</reference>
<dbReference type="CDD" id="cd00086">
    <property type="entry name" value="homeodomain"/>
    <property type="match status" value="1"/>
</dbReference>